<name>A0A9N7YCE8_PLEPL</name>
<evidence type="ECO:0000313" key="3">
    <source>
        <dbReference type="Proteomes" id="UP001153269"/>
    </source>
</evidence>
<comment type="caution">
    <text evidence="2">The sequence shown here is derived from an EMBL/GenBank/DDBJ whole genome shotgun (WGS) entry which is preliminary data.</text>
</comment>
<feature type="compositionally biased region" description="Basic and acidic residues" evidence="1">
    <location>
        <begin position="70"/>
        <end position="84"/>
    </location>
</feature>
<evidence type="ECO:0000256" key="1">
    <source>
        <dbReference type="SAM" id="MobiDB-lite"/>
    </source>
</evidence>
<feature type="region of interest" description="Disordered" evidence="1">
    <location>
        <begin position="61"/>
        <end position="91"/>
    </location>
</feature>
<evidence type="ECO:0000313" key="2">
    <source>
        <dbReference type="EMBL" id="CAB1420588.1"/>
    </source>
</evidence>
<sequence>MRIRLSRSDPGVSWAPGGVLCLSSTTQGRQSVCWTQSAPHANLLPCTTLCRSTNWQRDFQAQSQMHTHRRGEENREERGKERRGGVVTSPDSRRRWIEEGELPAFVLFVAVARLYKIPPLVVENMSPTH</sequence>
<dbReference type="Proteomes" id="UP001153269">
    <property type="component" value="Unassembled WGS sequence"/>
</dbReference>
<protein>
    <submittedName>
        <fullName evidence="2">Uncharacterized protein</fullName>
    </submittedName>
</protein>
<keyword evidence="3" id="KW-1185">Reference proteome</keyword>
<reference evidence="2" key="1">
    <citation type="submission" date="2020-03" db="EMBL/GenBank/DDBJ databases">
        <authorList>
            <person name="Weist P."/>
        </authorList>
    </citation>
    <scope>NUCLEOTIDE SEQUENCE</scope>
</reference>
<organism evidence="2 3">
    <name type="scientific">Pleuronectes platessa</name>
    <name type="common">European plaice</name>
    <dbReference type="NCBI Taxonomy" id="8262"/>
    <lineage>
        <taxon>Eukaryota</taxon>
        <taxon>Metazoa</taxon>
        <taxon>Chordata</taxon>
        <taxon>Craniata</taxon>
        <taxon>Vertebrata</taxon>
        <taxon>Euteleostomi</taxon>
        <taxon>Actinopterygii</taxon>
        <taxon>Neopterygii</taxon>
        <taxon>Teleostei</taxon>
        <taxon>Neoteleostei</taxon>
        <taxon>Acanthomorphata</taxon>
        <taxon>Carangaria</taxon>
        <taxon>Pleuronectiformes</taxon>
        <taxon>Pleuronectoidei</taxon>
        <taxon>Pleuronectidae</taxon>
        <taxon>Pleuronectes</taxon>
    </lineage>
</organism>
<gene>
    <name evidence="2" type="ORF">PLEPLA_LOCUS8463</name>
</gene>
<dbReference type="AlphaFoldDB" id="A0A9N7YCE8"/>
<dbReference type="EMBL" id="CADEAL010000466">
    <property type="protein sequence ID" value="CAB1420588.1"/>
    <property type="molecule type" value="Genomic_DNA"/>
</dbReference>
<proteinExistence type="predicted"/>
<accession>A0A9N7YCE8</accession>